<comment type="caution">
    <text evidence="8">The sequence shown here is derived from an EMBL/GenBank/DDBJ whole genome shotgun (WGS) entry which is preliminary data.</text>
</comment>
<feature type="domain" description="Tyr recombinase" evidence="6">
    <location>
        <begin position="203"/>
        <end position="378"/>
    </location>
</feature>
<dbReference type="InterPro" id="IPR044068">
    <property type="entry name" value="CB"/>
</dbReference>
<keyword evidence="4" id="KW-0233">DNA recombination</keyword>
<protein>
    <submittedName>
        <fullName evidence="8">Integrase</fullName>
    </submittedName>
</protein>
<dbReference type="PATRIC" id="fig|75588.4.peg.1892"/>
<evidence type="ECO:0000313" key="9">
    <source>
        <dbReference type="Proteomes" id="UP000051446"/>
    </source>
</evidence>
<evidence type="ECO:0000259" key="6">
    <source>
        <dbReference type="PROSITE" id="PS51898"/>
    </source>
</evidence>
<reference evidence="8 9" key="1">
    <citation type="submission" date="2015-02" db="EMBL/GenBank/DDBJ databases">
        <title>Pseudomonas helleri sp. nov. and Pseudomonas weihenstephanensis sp. nov., isolated from raw cows milk.</title>
        <authorList>
            <person name="von Neubeck M."/>
            <person name="Huptas C."/>
            <person name="Wenning M."/>
            <person name="Scherer S."/>
        </authorList>
    </citation>
    <scope>NUCLEOTIDE SEQUENCE [LARGE SCALE GENOMIC DNA]</scope>
    <source>
        <strain evidence="8 9">DSM 17149</strain>
    </source>
</reference>
<dbReference type="CDD" id="cd00801">
    <property type="entry name" value="INT_P4_C"/>
    <property type="match status" value="1"/>
</dbReference>
<dbReference type="GO" id="GO:0006310">
    <property type="term" value="P:DNA recombination"/>
    <property type="evidence" value="ECO:0007669"/>
    <property type="project" value="UniProtKB-KW"/>
</dbReference>
<evidence type="ECO:0000256" key="4">
    <source>
        <dbReference type="ARBA" id="ARBA00023172"/>
    </source>
</evidence>
<keyword evidence="3 5" id="KW-0238">DNA-binding</keyword>
<dbReference type="GO" id="GO:0003677">
    <property type="term" value="F:DNA binding"/>
    <property type="evidence" value="ECO:0007669"/>
    <property type="project" value="UniProtKB-UniRule"/>
</dbReference>
<dbReference type="EMBL" id="JYLH01000001">
    <property type="protein sequence ID" value="KRP48715.1"/>
    <property type="molecule type" value="Genomic_DNA"/>
</dbReference>
<proteinExistence type="inferred from homology"/>
<dbReference type="RefSeq" id="WP_057010598.1">
    <property type="nucleotide sequence ID" value="NZ_JYLH01000001.1"/>
</dbReference>
<dbReference type="Gene3D" id="1.10.443.10">
    <property type="entry name" value="Intergrase catalytic core"/>
    <property type="match status" value="1"/>
</dbReference>
<evidence type="ECO:0000256" key="1">
    <source>
        <dbReference type="ARBA" id="ARBA00008857"/>
    </source>
</evidence>
<dbReference type="Proteomes" id="UP000051446">
    <property type="component" value="Unassembled WGS sequence"/>
</dbReference>
<dbReference type="SUPFAM" id="SSF56349">
    <property type="entry name" value="DNA breaking-rejoining enzymes"/>
    <property type="match status" value="1"/>
</dbReference>
<evidence type="ECO:0000256" key="3">
    <source>
        <dbReference type="ARBA" id="ARBA00023125"/>
    </source>
</evidence>
<dbReference type="PANTHER" id="PTHR30629">
    <property type="entry name" value="PROPHAGE INTEGRASE"/>
    <property type="match status" value="1"/>
</dbReference>
<dbReference type="PROSITE" id="PS51900">
    <property type="entry name" value="CB"/>
    <property type="match status" value="1"/>
</dbReference>
<dbReference type="InterPro" id="IPR025166">
    <property type="entry name" value="Integrase_DNA_bind_dom"/>
</dbReference>
<dbReference type="Pfam" id="PF22022">
    <property type="entry name" value="Phage_int_M"/>
    <property type="match status" value="1"/>
</dbReference>
<dbReference type="InterPro" id="IPR002104">
    <property type="entry name" value="Integrase_catalytic"/>
</dbReference>
<dbReference type="InterPro" id="IPR050808">
    <property type="entry name" value="Phage_Integrase"/>
</dbReference>
<dbReference type="InterPro" id="IPR013762">
    <property type="entry name" value="Integrase-like_cat_sf"/>
</dbReference>
<comment type="similarity">
    <text evidence="1">Belongs to the 'phage' integrase family.</text>
</comment>
<organism evidence="8 9">
    <name type="scientific">Pseudomonas libanensis</name>
    <dbReference type="NCBI Taxonomy" id="75588"/>
    <lineage>
        <taxon>Bacteria</taxon>
        <taxon>Pseudomonadati</taxon>
        <taxon>Pseudomonadota</taxon>
        <taxon>Gammaproteobacteria</taxon>
        <taxon>Pseudomonadales</taxon>
        <taxon>Pseudomonadaceae</taxon>
        <taxon>Pseudomonas</taxon>
    </lineage>
</organism>
<evidence type="ECO:0000256" key="5">
    <source>
        <dbReference type="PROSITE-ProRule" id="PRU01248"/>
    </source>
</evidence>
<dbReference type="Pfam" id="PF00589">
    <property type="entry name" value="Phage_integrase"/>
    <property type="match status" value="1"/>
</dbReference>
<dbReference type="InterPro" id="IPR011010">
    <property type="entry name" value="DNA_brk_join_enz"/>
</dbReference>
<evidence type="ECO:0000259" key="7">
    <source>
        <dbReference type="PROSITE" id="PS51900"/>
    </source>
</evidence>
<accession>A0A0R2YRU9</accession>
<keyword evidence="2" id="KW-0229">DNA integration</keyword>
<dbReference type="Gene3D" id="3.30.160.390">
    <property type="entry name" value="Integrase, DNA-binding domain"/>
    <property type="match status" value="1"/>
</dbReference>
<name>A0A0R2YRU9_9PSED</name>
<dbReference type="InterPro" id="IPR053876">
    <property type="entry name" value="Phage_int_M"/>
</dbReference>
<dbReference type="InterPro" id="IPR010998">
    <property type="entry name" value="Integrase_recombinase_N"/>
</dbReference>
<dbReference type="Gene3D" id="1.10.150.130">
    <property type="match status" value="1"/>
</dbReference>
<dbReference type="PANTHER" id="PTHR30629:SF2">
    <property type="entry name" value="PROPHAGE INTEGRASE INTS-RELATED"/>
    <property type="match status" value="1"/>
</dbReference>
<sequence>MPLSDTTIRTAKPKDKLYRLTDANGLCLEVTSTGSKLWRYRYRFNGSAKMLALGAYPAVTLLKARQLRDGARQLLIEGTDPGEQKKTAKQAQKVDGLTFETLAREWFAYNAPRWAESTTYKAKLYLENDLIPGIGSRPVKAITRPDLVELVRKVEARGTLNAAGKIRQWLHQIFRYGLAKGVVDANPATDLSVVAAPPKAARHHPHVTFAELPELLAKSEAANIHSLTRHAIRLLTLTAVRPGELRQAPWAEFDLERATWTIPAERMKARRPHIVPLPRQAVAILRQLQEVTGRYELVFAGANPQRPMSENTVNKALRLMGYEGRQTGHGFRHLLSTELNGRGYNKDWIERQLAHGDTDEIRGTYNHAAYVEQRREMMQAWADSIDALCAGANVVSMRRAK</sequence>
<dbReference type="Pfam" id="PF13356">
    <property type="entry name" value="Arm-DNA-bind_3"/>
    <property type="match status" value="1"/>
</dbReference>
<gene>
    <name evidence="8" type="ORF">TU73_01060</name>
</gene>
<dbReference type="GO" id="GO:0015074">
    <property type="term" value="P:DNA integration"/>
    <property type="evidence" value="ECO:0007669"/>
    <property type="project" value="UniProtKB-KW"/>
</dbReference>
<dbReference type="InterPro" id="IPR038488">
    <property type="entry name" value="Integrase_DNA-bd_sf"/>
</dbReference>
<feature type="domain" description="Core-binding (CB)" evidence="7">
    <location>
        <begin position="97"/>
        <end position="178"/>
    </location>
</feature>
<evidence type="ECO:0000256" key="2">
    <source>
        <dbReference type="ARBA" id="ARBA00022908"/>
    </source>
</evidence>
<dbReference type="AlphaFoldDB" id="A0A0R2YRU9"/>
<evidence type="ECO:0000313" key="8">
    <source>
        <dbReference type="EMBL" id="KRP48715.1"/>
    </source>
</evidence>
<dbReference type="PROSITE" id="PS51898">
    <property type="entry name" value="TYR_RECOMBINASE"/>
    <property type="match status" value="1"/>
</dbReference>